<reference evidence="5 6" key="1">
    <citation type="journal article" date="2016" name="Genome Biol. Evol.">
        <title>Gene Family Evolution Reflects Adaptation to Soil Environmental Stressors in the Genome of the Collembolan Orchesella cincta.</title>
        <authorList>
            <person name="Faddeeva-Vakhrusheva A."/>
            <person name="Derks M.F."/>
            <person name="Anvar S.Y."/>
            <person name="Agamennone V."/>
            <person name="Suring W."/>
            <person name="Smit S."/>
            <person name="van Straalen N.M."/>
            <person name="Roelofs D."/>
        </authorList>
    </citation>
    <scope>NUCLEOTIDE SEQUENCE [LARGE SCALE GENOMIC DNA]</scope>
    <source>
        <tissue evidence="5">Mixed pool</tissue>
    </source>
</reference>
<dbReference type="InterPro" id="IPR035979">
    <property type="entry name" value="RBD_domain_sf"/>
</dbReference>
<feature type="domain" description="RRM" evidence="4">
    <location>
        <begin position="229"/>
        <end position="314"/>
    </location>
</feature>
<keyword evidence="3" id="KW-1133">Transmembrane helix</keyword>
<dbReference type="Proteomes" id="UP000094527">
    <property type="component" value="Unassembled WGS sequence"/>
</dbReference>
<dbReference type="Gene3D" id="3.30.70.330">
    <property type="match status" value="3"/>
</dbReference>
<dbReference type="PROSITE" id="PS50102">
    <property type="entry name" value="RRM"/>
    <property type="match status" value="3"/>
</dbReference>
<dbReference type="InterPro" id="IPR050502">
    <property type="entry name" value="Euk_RNA-bind_prot"/>
</dbReference>
<dbReference type="SUPFAM" id="SSF54928">
    <property type="entry name" value="RNA-binding domain, RBD"/>
    <property type="match status" value="2"/>
</dbReference>
<dbReference type="InterPro" id="IPR012677">
    <property type="entry name" value="Nucleotide-bd_a/b_plait_sf"/>
</dbReference>
<evidence type="ECO:0000256" key="3">
    <source>
        <dbReference type="SAM" id="Phobius"/>
    </source>
</evidence>
<sequence length="490" mass="54007">MENQHQLGQPDASASRLIADGQELPEPEVANTRSVSPLRELKVCNLDECTDEQDLTHLFSGMGEVEKLELVNAASSNGCPEAYVTFKDPSVASEALRSLNGQLYNGKTLMLSWAEKGGMHRRWYRIFVGNISREVDNEKLVELFEPFGRILRAQVVCEQPAGTSRGFGFVTYDTFESAKTAIESMNKIVVGETALETNWAVLRRRDTEDDLKQHPKYYNVFNATFPGNSTIYVGNLPEDVPKDSTEKLLHAAFRKYGQIKKVSVSDCVKYAFVVLDSKASATCAIIGMNGKALCSAGQADAGNLKPVRVNWANNQYQDTGSRGRFTRANYGYDEAGNTVAMDIDGGYSNAGFWTANGRTRSLESDTEQISKTFPCFGMLLQPLVDTLLTGVPTKGISMVAQVEFQRFRMALIMAIIITITIVEMEMLIALPTMVNLRLKRHIQSPQVAMGTVTQLLQCLHLSKVDLEAVATTGSLSGLICKLMYGVSRLS</sequence>
<organism evidence="5 6">
    <name type="scientific">Orchesella cincta</name>
    <name type="common">Springtail</name>
    <name type="synonym">Podura cincta</name>
    <dbReference type="NCBI Taxonomy" id="48709"/>
    <lineage>
        <taxon>Eukaryota</taxon>
        <taxon>Metazoa</taxon>
        <taxon>Ecdysozoa</taxon>
        <taxon>Arthropoda</taxon>
        <taxon>Hexapoda</taxon>
        <taxon>Collembola</taxon>
        <taxon>Entomobryomorpha</taxon>
        <taxon>Entomobryoidea</taxon>
        <taxon>Orchesellidae</taxon>
        <taxon>Orchesellinae</taxon>
        <taxon>Orchesella</taxon>
    </lineage>
</organism>
<keyword evidence="6" id="KW-1185">Reference proteome</keyword>
<dbReference type="EMBL" id="LJIJ01001065">
    <property type="protein sequence ID" value="ODM93142.1"/>
    <property type="molecule type" value="Genomic_DNA"/>
</dbReference>
<evidence type="ECO:0000256" key="2">
    <source>
        <dbReference type="PROSITE-ProRule" id="PRU00176"/>
    </source>
</evidence>
<dbReference type="PANTHER" id="PTHR48025">
    <property type="entry name" value="OS02G0815200 PROTEIN"/>
    <property type="match status" value="1"/>
</dbReference>
<feature type="domain" description="RRM" evidence="4">
    <location>
        <begin position="124"/>
        <end position="202"/>
    </location>
</feature>
<comment type="caution">
    <text evidence="5">The sequence shown here is derived from an EMBL/GenBank/DDBJ whole genome shotgun (WGS) entry which is preliminary data.</text>
</comment>
<dbReference type="OrthoDB" id="439808at2759"/>
<dbReference type="GO" id="GO:0003729">
    <property type="term" value="F:mRNA binding"/>
    <property type="evidence" value="ECO:0007669"/>
    <property type="project" value="TreeGrafter"/>
</dbReference>
<keyword evidence="3" id="KW-0472">Membrane</keyword>
<dbReference type="PANTHER" id="PTHR48025:SF1">
    <property type="entry name" value="RRM DOMAIN-CONTAINING PROTEIN"/>
    <property type="match status" value="1"/>
</dbReference>
<dbReference type="CDD" id="cd00590">
    <property type="entry name" value="RRM_SF"/>
    <property type="match status" value="1"/>
</dbReference>
<evidence type="ECO:0000313" key="5">
    <source>
        <dbReference type="EMBL" id="ODM93142.1"/>
    </source>
</evidence>
<evidence type="ECO:0000259" key="4">
    <source>
        <dbReference type="PROSITE" id="PS50102"/>
    </source>
</evidence>
<keyword evidence="3" id="KW-0812">Transmembrane</keyword>
<evidence type="ECO:0000313" key="6">
    <source>
        <dbReference type="Proteomes" id="UP000094527"/>
    </source>
</evidence>
<protein>
    <submittedName>
        <fullName evidence="5">Nucleolysin TIAR</fullName>
    </submittedName>
</protein>
<name>A0A1D2MJN8_ORCCI</name>
<gene>
    <name evidence="5" type="ORF">Ocin01_13540</name>
</gene>
<accession>A0A1D2MJN8</accession>
<dbReference type="SMART" id="SM00360">
    <property type="entry name" value="RRM"/>
    <property type="match status" value="3"/>
</dbReference>
<evidence type="ECO:0000256" key="1">
    <source>
        <dbReference type="ARBA" id="ARBA00022884"/>
    </source>
</evidence>
<feature type="transmembrane region" description="Helical" evidence="3">
    <location>
        <begin position="407"/>
        <end position="430"/>
    </location>
</feature>
<dbReference type="Pfam" id="PF00076">
    <property type="entry name" value="RRM_1"/>
    <property type="match status" value="3"/>
</dbReference>
<dbReference type="InterPro" id="IPR000504">
    <property type="entry name" value="RRM_dom"/>
</dbReference>
<dbReference type="STRING" id="48709.A0A1D2MJN8"/>
<dbReference type="AlphaFoldDB" id="A0A1D2MJN8"/>
<proteinExistence type="predicted"/>
<feature type="domain" description="RRM" evidence="4">
    <location>
        <begin position="39"/>
        <end position="116"/>
    </location>
</feature>
<keyword evidence="1 2" id="KW-0694">RNA-binding</keyword>